<proteinExistence type="predicted"/>
<keyword evidence="1" id="KW-0472">Membrane</keyword>
<name>A0AAU7X475_9PSED</name>
<dbReference type="EMBL" id="CP158490">
    <property type="protein sequence ID" value="XBY27020.1"/>
    <property type="molecule type" value="Genomic_DNA"/>
</dbReference>
<dbReference type="EC" id="1.14.13.-" evidence="2"/>
<dbReference type="SUPFAM" id="SSF51905">
    <property type="entry name" value="FAD/NAD(P)-binding domain"/>
    <property type="match status" value="1"/>
</dbReference>
<keyword evidence="1" id="KW-1133">Transmembrane helix</keyword>
<dbReference type="InterPro" id="IPR036188">
    <property type="entry name" value="FAD/NAD-bd_sf"/>
</dbReference>
<evidence type="ECO:0000313" key="2">
    <source>
        <dbReference type="EMBL" id="XBY27020.1"/>
    </source>
</evidence>
<gene>
    <name evidence="2" type="ORF">ABCR88_14690</name>
</gene>
<dbReference type="RefSeq" id="WP_350404764.1">
    <property type="nucleotide sequence ID" value="NZ_CP158490.1"/>
</dbReference>
<dbReference type="AlphaFoldDB" id="A0AAU7X475"/>
<dbReference type="Gene3D" id="3.50.50.60">
    <property type="entry name" value="FAD/NAD(P)-binding domain"/>
    <property type="match status" value="1"/>
</dbReference>
<accession>A0AAU7X475</accession>
<keyword evidence="2" id="KW-0560">Oxidoreductase</keyword>
<dbReference type="PANTHER" id="PTHR42877:SF4">
    <property type="entry name" value="FAD_NAD(P)-BINDING DOMAIN-CONTAINING PROTEIN-RELATED"/>
    <property type="match status" value="1"/>
</dbReference>
<feature type="transmembrane region" description="Helical" evidence="1">
    <location>
        <begin position="12"/>
        <end position="34"/>
    </location>
</feature>
<organism evidence="2">
    <name type="scientific">Pseudomonas sp. W17</name>
    <dbReference type="NCBI Taxonomy" id="3144407"/>
    <lineage>
        <taxon>Bacteria</taxon>
        <taxon>Pseudomonadati</taxon>
        <taxon>Pseudomonadota</taxon>
        <taxon>Gammaproteobacteria</taxon>
        <taxon>Pseudomonadales</taxon>
        <taxon>Pseudomonadaceae</taxon>
        <taxon>Pseudomonas</taxon>
    </lineage>
</organism>
<dbReference type="GO" id="GO:0016491">
    <property type="term" value="F:oxidoreductase activity"/>
    <property type="evidence" value="ECO:0007669"/>
    <property type="project" value="UniProtKB-KW"/>
</dbReference>
<protein>
    <submittedName>
        <fullName evidence="2">NAD(P)/FAD-dependent oxidoreductase</fullName>
        <ecNumber evidence="2">1.14.13.-</ecNumber>
    </submittedName>
</protein>
<sequence length="178" mass="19626">MSLHEFDVDLQSAMPLTAIIIGTGFAGIGMAVALQKAGVEDFVILEKKHDVGGVWRDNTYPGAACDVPSHLYSFSFEPNPGWSRVFAPQGEIHNYLQRCTDKYGLSKYIRFGVEVASAEFDEATSLWQVIQRDGTVLSASLLISGTGQLSARHFQNWRAWIISRATSFTRPLGITATR</sequence>
<reference evidence="2" key="1">
    <citation type="submission" date="2024-06" db="EMBL/GenBank/DDBJ databases">
        <authorList>
            <person name="Wu L."/>
        </authorList>
    </citation>
    <scope>NUCLEOTIDE SEQUENCE</scope>
    <source>
        <strain evidence="2">W17</strain>
    </source>
</reference>
<keyword evidence="1" id="KW-0812">Transmembrane</keyword>
<dbReference type="InterPro" id="IPR051209">
    <property type="entry name" value="FAD-bind_Monooxygenase_sf"/>
</dbReference>
<dbReference type="Pfam" id="PF13450">
    <property type="entry name" value="NAD_binding_8"/>
    <property type="match status" value="1"/>
</dbReference>
<dbReference type="PANTHER" id="PTHR42877">
    <property type="entry name" value="L-ORNITHINE N(5)-MONOOXYGENASE-RELATED"/>
    <property type="match status" value="1"/>
</dbReference>
<evidence type="ECO:0000256" key="1">
    <source>
        <dbReference type="SAM" id="Phobius"/>
    </source>
</evidence>